<feature type="domain" description="R13L1/DRL21-like LRR repeat region" evidence="11">
    <location>
        <begin position="1109"/>
        <end position="1172"/>
    </location>
</feature>
<evidence type="ECO:0000259" key="11">
    <source>
        <dbReference type="Pfam" id="PF25019"/>
    </source>
</evidence>
<dbReference type="PANTHER" id="PTHR36766:SF38">
    <property type="entry name" value="DISEASE RESISTANCE PROTEIN RGA3"/>
    <property type="match status" value="1"/>
</dbReference>
<keyword evidence="1" id="KW-0433">Leucine-rich repeat</keyword>
<dbReference type="SUPFAM" id="SSF52058">
    <property type="entry name" value="L domain-like"/>
    <property type="match status" value="1"/>
</dbReference>
<dbReference type="EMBL" id="JBBPBK010000006">
    <property type="protein sequence ID" value="KAK9283487.1"/>
    <property type="molecule type" value="Genomic_DNA"/>
</dbReference>
<keyword evidence="5" id="KW-0067">ATP-binding</keyword>
<evidence type="ECO:0000313" key="13">
    <source>
        <dbReference type="Proteomes" id="UP001415857"/>
    </source>
</evidence>
<dbReference type="Pfam" id="PF23247">
    <property type="entry name" value="LRR_RPS2"/>
    <property type="match status" value="1"/>
</dbReference>
<dbReference type="AlphaFoldDB" id="A0AAP0RX79"/>
<dbReference type="GO" id="GO:0043531">
    <property type="term" value="F:ADP binding"/>
    <property type="evidence" value="ECO:0007669"/>
    <property type="project" value="InterPro"/>
</dbReference>
<keyword evidence="4" id="KW-0611">Plant defense</keyword>
<evidence type="ECO:0000256" key="5">
    <source>
        <dbReference type="ARBA" id="ARBA00022840"/>
    </source>
</evidence>
<reference evidence="12 13" key="1">
    <citation type="journal article" date="2024" name="Plant J.">
        <title>Genome sequences and population genomics reveal climatic adaptation and genomic divergence between two closely related sweetgum species.</title>
        <authorList>
            <person name="Xu W.Q."/>
            <person name="Ren C.Q."/>
            <person name="Zhang X.Y."/>
            <person name="Comes H.P."/>
            <person name="Liu X.H."/>
            <person name="Li Y.G."/>
            <person name="Kettle C.J."/>
            <person name="Jalonen R."/>
            <person name="Gaisberger H."/>
            <person name="Ma Y.Z."/>
            <person name="Qiu Y.X."/>
        </authorList>
    </citation>
    <scope>NUCLEOTIDE SEQUENCE [LARGE SCALE GENOMIC DNA]</scope>
    <source>
        <strain evidence="12">Hangzhou</strain>
    </source>
</reference>
<feature type="domain" description="R13L1/DRL21-like LRR repeat region" evidence="11">
    <location>
        <begin position="678"/>
        <end position="800"/>
    </location>
</feature>
<dbReference type="Gene3D" id="1.10.10.10">
    <property type="entry name" value="Winged helix-like DNA-binding domain superfamily/Winged helix DNA-binding domain"/>
    <property type="match status" value="1"/>
</dbReference>
<dbReference type="InterPro" id="IPR036388">
    <property type="entry name" value="WH-like_DNA-bd_sf"/>
</dbReference>
<dbReference type="SUPFAM" id="SSF52047">
    <property type="entry name" value="RNI-like"/>
    <property type="match status" value="1"/>
</dbReference>
<dbReference type="InterPro" id="IPR058922">
    <property type="entry name" value="WHD_DRP"/>
</dbReference>
<keyword evidence="2" id="KW-0677">Repeat</keyword>
<dbReference type="Pfam" id="PF18052">
    <property type="entry name" value="Rx_N"/>
    <property type="match status" value="1"/>
</dbReference>
<evidence type="ECO:0000259" key="9">
    <source>
        <dbReference type="Pfam" id="PF23247"/>
    </source>
</evidence>
<proteinExistence type="predicted"/>
<evidence type="ECO:0000256" key="3">
    <source>
        <dbReference type="ARBA" id="ARBA00022741"/>
    </source>
</evidence>
<dbReference type="Pfam" id="PF00931">
    <property type="entry name" value="NB-ARC"/>
    <property type="match status" value="1"/>
</dbReference>
<feature type="domain" description="Disease resistance protein winged helix" evidence="10">
    <location>
        <begin position="426"/>
        <end position="497"/>
    </location>
</feature>
<evidence type="ECO:0000256" key="4">
    <source>
        <dbReference type="ARBA" id="ARBA00022821"/>
    </source>
</evidence>
<protein>
    <submittedName>
        <fullName evidence="12">Uncharacterized protein</fullName>
    </submittedName>
</protein>
<evidence type="ECO:0000256" key="2">
    <source>
        <dbReference type="ARBA" id="ARBA00022737"/>
    </source>
</evidence>
<organism evidence="12 13">
    <name type="scientific">Liquidambar formosana</name>
    <name type="common">Formosan gum</name>
    <dbReference type="NCBI Taxonomy" id="63359"/>
    <lineage>
        <taxon>Eukaryota</taxon>
        <taxon>Viridiplantae</taxon>
        <taxon>Streptophyta</taxon>
        <taxon>Embryophyta</taxon>
        <taxon>Tracheophyta</taxon>
        <taxon>Spermatophyta</taxon>
        <taxon>Magnoliopsida</taxon>
        <taxon>eudicotyledons</taxon>
        <taxon>Gunneridae</taxon>
        <taxon>Pentapetalae</taxon>
        <taxon>Saxifragales</taxon>
        <taxon>Altingiaceae</taxon>
        <taxon>Liquidambar</taxon>
    </lineage>
</organism>
<dbReference type="FunFam" id="1.10.10.10:FF:000322">
    <property type="entry name" value="Probable disease resistance protein At1g63360"/>
    <property type="match status" value="1"/>
</dbReference>
<feature type="domain" description="Disease resistance protein At4g27190-like leucine-rich repeats" evidence="9">
    <location>
        <begin position="902"/>
        <end position="1051"/>
    </location>
</feature>
<dbReference type="Pfam" id="PF23559">
    <property type="entry name" value="WHD_DRP"/>
    <property type="match status" value="1"/>
</dbReference>
<comment type="caution">
    <text evidence="12">The sequence shown here is derived from an EMBL/GenBank/DDBJ whole genome shotgun (WGS) entry which is preliminary data.</text>
</comment>
<dbReference type="Pfam" id="PF25019">
    <property type="entry name" value="LRR_R13L1-DRL21"/>
    <property type="match status" value="2"/>
</dbReference>
<dbReference type="InterPro" id="IPR027417">
    <property type="entry name" value="P-loop_NTPase"/>
</dbReference>
<feature type="domain" description="NB-ARC" evidence="7">
    <location>
        <begin position="172"/>
        <end position="341"/>
    </location>
</feature>
<dbReference type="Gene3D" id="3.80.10.10">
    <property type="entry name" value="Ribonuclease Inhibitor"/>
    <property type="match status" value="4"/>
</dbReference>
<dbReference type="InterPro" id="IPR056789">
    <property type="entry name" value="LRR_R13L1-DRL21"/>
</dbReference>
<dbReference type="InterPro" id="IPR032675">
    <property type="entry name" value="LRR_dom_sf"/>
</dbReference>
<dbReference type="InterPro" id="IPR002182">
    <property type="entry name" value="NB-ARC"/>
</dbReference>
<dbReference type="Gene3D" id="3.40.50.300">
    <property type="entry name" value="P-loop containing nucleotide triphosphate hydrolases"/>
    <property type="match status" value="1"/>
</dbReference>
<dbReference type="GO" id="GO:0051707">
    <property type="term" value="P:response to other organism"/>
    <property type="evidence" value="ECO:0007669"/>
    <property type="project" value="UniProtKB-ARBA"/>
</dbReference>
<feature type="compositionally biased region" description="Basic and acidic residues" evidence="6">
    <location>
        <begin position="147"/>
        <end position="158"/>
    </location>
</feature>
<dbReference type="PRINTS" id="PR00364">
    <property type="entry name" value="DISEASERSIST"/>
</dbReference>
<dbReference type="PANTHER" id="PTHR36766">
    <property type="entry name" value="PLANT BROAD-SPECTRUM MILDEW RESISTANCE PROTEIN RPW8"/>
    <property type="match status" value="1"/>
</dbReference>
<gene>
    <name evidence="12" type="ORF">L1049_011733</name>
</gene>
<dbReference type="Gene3D" id="1.10.8.430">
    <property type="entry name" value="Helical domain of apoptotic protease-activating factors"/>
    <property type="match status" value="1"/>
</dbReference>
<dbReference type="GO" id="GO:0006952">
    <property type="term" value="P:defense response"/>
    <property type="evidence" value="ECO:0007669"/>
    <property type="project" value="UniProtKB-KW"/>
</dbReference>
<accession>A0AAP0RX79</accession>
<dbReference type="GO" id="GO:0005524">
    <property type="term" value="F:ATP binding"/>
    <property type="evidence" value="ECO:0007669"/>
    <property type="project" value="UniProtKB-KW"/>
</dbReference>
<evidence type="ECO:0000313" key="12">
    <source>
        <dbReference type="EMBL" id="KAK9283487.1"/>
    </source>
</evidence>
<keyword evidence="3" id="KW-0547">Nucleotide-binding</keyword>
<evidence type="ECO:0000259" key="8">
    <source>
        <dbReference type="Pfam" id="PF18052"/>
    </source>
</evidence>
<dbReference type="Proteomes" id="UP001415857">
    <property type="component" value="Unassembled WGS sequence"/>
</dbReference>
<name>A0AAP0RX79_LIQFO</name>
<evidence type="ECO:0000256" key="1">
    <source>
        <dbReference type="ARBA" id="ARBA00022614"/>
    </source>
</evidence>
<keyword evidence="13" id="KW-1185">Reference proteome</keyword>
<feature type="domain" description="Disease resistance N-terminal" evidence="8">
    <location>
        <begin position="18"/>
        <end position="86"/>
    </location>
</feature>
<dbReference type="InterPro" id="IPR042197">
    <property type="entry name" value="Apaf_helical"/>
</dbReference>
<dbReference type="InterPro" id="IPR057135">
    <property type="entry name" value="At4g27190-like_LRR"/>
</dbReference>
<feature type="region of interest" description="Disordered" evidence="6">
    <location>
        <begin position="140"/>
        <end position="166"/>
    </location>
</feature>
<evidence type="ECO:0000259" key="7">
    <source>
        <dbReference type="Pfam" id="PF00931"/>
    </source>
</evidence>
<evidence type="ECO:0000259" key="10">
    <source>
        <dbReference type="Pfam" id="PF23559"/>
    </source>
</evidence>
<sequence length="1217" mass="138365">MTSFLLTFVDEILSEFGSLTASHSVPYIQFIFCFKWEKSKLENTLSRIRALIFDLQKKQERSHTEEDWLKRLEDILDDGRDLVDKLVQVQQEVNVNTSMAAQVFIFLSNLPFYSAMACRMKMISNRLNAAAADYTKFPPVQQADEGSTDKKKTKETHSFEPPTEIIGREGDKDEIKKLIKKCSDEKNVSIIPIVGIGGVGKTTIARLVYNDEEEDEKNHFDLKMWVWVGYVFDLKALIKKIIRAATKEECPELEMDLLQLRLREKLGGKKYLLVLDDVWNTNQQRWIELKNLLMGRAGSLILVTTRNKVVGQFMGNTGEPYTLKSLSKDNSWCLFEQLAFKPRQMEENPELVAVGEEILEKCRGIPLAIRTVARLLFEKNSYTEWLDVKNELWELAKEDTDILPTLRVSYAHLSSNLQKCFAHCTLFPKGSVIEKATLIQLWMAEDFIQHSKKRILEDIGEEYFKTLLNRNFFEDEEVNAYGNVLCCKMHDLMHDLAQTVAGPDYSTVNDDAVNNSESVIHVSVKSVYMVKIPTSLLNARKLRTFFMAGLLTKPDIDKLASAFKCLRALNLGTGQMLNSGSGHVLNSVGELKHLRYLDLSKTDISTLPNSVCELQNLQTLKLNYCKLLTELPRHIKNLVSLRHLENYGCNRLEGMPSGFGQLTSIQTLPIFVLGSGGLSELEGLNNLRGALAIKKLEKVRNPASKVCLKEKKYLQTLTLCWGTHEGNGDEDAALLEGLQPNRNLKGLNIFGYGNVRFPRWLLNMGNSLPYLVKMTLSDCPSCVHFPLFAQLRFLKVLKLSLLRSLADIRNYINESHSSFKDHFLSGAEEWFPSLKEVYLFKLPELTEWSREVVVDNERGRAKTEAVAEQRTQMLSLNCLSKLTIEHCPRLTTVPLHPDVKELTLHNVSEALIQSMRCAFSTLSKLKSLKICFCPDLVSLSEGWSANLTSIEHLSIWYCHELESLSRERYYLDGKELASSEEEDALSEEEGFQSLYSLKLFSLPKLTSLPMELQHATKLKELSINSCHSLVTLLESMENIRSLQSLAIHDCKKLISLPRGLQHLTALEKLEILDCPELNFSDEGNDMPGLGSLHSLKLSGLPKLVYLPKVLQHTPALQDLQISKCPGLITLPDWFGKLRSLRQLTISDCRKLKSLPEGMRSFTALRKLTITQCPYLLEKCQKETGKDWPKIAHIPEICILGEEPTIRDSRNPPRLPWK</sequence>
<dbReference type="SUPFAM" id="SSF52540">
    <property type="entry name" value="P-loop containing nucleoside triphosphate hydrolases"/>
    <property type="match status" value="1"/>
</dbReference>
<dbReference type="InterPro" id="IPR041118">
    <property type="entry name" value="Rx_N"/>
</dbReference>
<evidence type="ECO:0000256" key="6">
    <source>
        <dbReference type="SAM" id="MobiDB-lite"/>
    </source>
</evidence>